<dbReference type="RefSeq" id="WP_046952850.1">
    <property type="nucleotide sequence ID" value="NZ_LCTK01000007.1"/>
</dbReference>
<gene>
    <name evidence="1" type="ORF">AAX18_02585</name>
</gene>
<evidence type="ECO:0000313" key="1">
    <source>
        <dbReference type="EMBL" id="KKZ59277.1"/>
    </source>
</evidence>
<reference evidence="1 2" key="1">
    <citation type="submission" date="2015-05" db="EMBL/GenBank/DDBJ databases">
        <title>Comparative analyses of the lipooligosaccharides from nottypeable Haemophilus influenzae and Haemophilus haemolyticus.</title>
        <authorList>
            <person name="Post D.M.B."/>
            <person name="Ketterer M.R."/>
            <person name="Coffin J.E."/>
            <person name="Reinders L.M."/>
            <person name="Munson R.S.Jr."/>
            <person name="Bair T.B."/>
            <person name="Murphy T.F."/>
            <person name="Foster E."/>
            <person name="Gibson B.W."/>
            <person name="Apicella M.A."/>
        </authorList>
    </citation>
    <scope>NUCLEOTIDE SEQUENCE [LARGE SCALE GENOMIC DNA]</scope>
    <source>
        <strain evidence="1 2">11P18</strain>
    </source>
</reference>
<comment type="caution">
    <text evidence="1">The sequence shown here is derived from an EMBL/GenBank/DDBJ whole genome shotgun (WGS) entry which is preliminary data.</text>
</comment>
<protein>
    <recommendedName>
        <fullName evidence="3">Restriction endonuclease</fullName>
    </recommendedName>
</protein>
<dbReference type="Proteomes" id="UP000034750">
    <property type="component" value="Unassembled WGS sequence"/>
</dbReference>
<name>A0A0M3G863_HAEHA</name>
<proteinExistence type="predicted"/>
<dbReference type="InterPro" id="IPR027417">
    <property type="entry name" value="P-loop_NTPase"/>
</dbReference>
<evidence type="ECO:0008006" key="3">
    <source>
        <dbReference type="Google" id="ProtNLM"/>
    </source>
</evidence>
<dbReference type="Gene3D" id="3.40.50.300">
    <property type="entry name" value="P-loop containing nucleotide triphosphate hydrolases"/>
    <property type="match status" value="1"/>
</dbReference>
<sequence length="624" mass="71907">MSYISKETLFNSREYLNQRTKKTDTLIGLIVFLFCVQERKEQGRYLLSDMREFAHVVDEAFYLLPSITKNTAEPLVWYGFISENWLNEVKLTFLNNNKISAKHVVNVLFWRKSFSHTNEAVEWFKNKITPVIFNELFELQENSGNDFVNDKAIDVSDIIKHYDGNNQDLTLKSDGKFIKKKASDLSAAPFGQTLYAASEIKKVILITPFDFIEKFTFTSFVRQEKPKNLISNNNSDSKLTQLPKPFLILAGISGTGKTRFVREQAKLANADNQAKDNYCLVSVRPDWHEPSDLLGYISHLGSQPKYITTDVLRFIVKAWKHIADGGFDLKTGKVTEEQLNEIQPYWLCLDEMNLAPVEQYFADYLSILETRQWNGEVYQCDPLLKSSVLENIQPADFGLDEGDELWKHFKEAGVSIPFNLIVAGTVNMDETTHGFSRKVLDRALSFDFNEFYPNDFNAYFSPNAQNKTFTYPIYSDASLSLNFASSFVKESSEFLSEVNSVLKNSPFELAYRALNELLLSVKCINPKNEIELQSIWDDFLMMKVLPRIEGDSEKLDFDGEKSLLTNLEAIMREQLSAIWEGTKRIDLFRETNEGDVINIECRSKAKISWMQTKLEKFGFTHFWK</sequence>
<organism evidence="1 2">
    <name type="scientific">Haemophilus haemolyticus</name>
    <dbReference type="NCBI Taxonomy" id="726"/>
    <lineage>
        <taxon>Bacteria</taxon>
        <taxon>Pseudomonadati</taxon>
        <taxon>Pseudomonadota</taxon>
        <taxon>Gammaproteobacteria</taxon>
        <taxon>Pasteurellales</taxon>
        <taxon>Pasteurellaceae</taxon>
        <taxon>Haemophilus</taxon>
    </lineage>
</organism>
<accession>A0A0M3G863</accession>
<dbReference type="EMBL" id="LCTK01000007">
    <property type="protein sequence ID" value="KKZ59277.1"/>
    <property type="molecule type" value="Genomic_DNA"/>
</dbReference>
<dbReference type="AlphaFoldDB" id="A0A0M3G863"/>
<evidence type="ECO:0000313" key="2">
    <source>
        <dbReference type="Proteomes" id="UP000034750"/>
    </source>
</evidence>
<dbReference type="SUPFAM" id="SSF52540">
    <property type="entry name" value="P-loop containing nucleoside triphosphate hydrolases"/>
    <property type="match status" value="1"/>
</dbReference>
<dbReference type="PATRIC" id="fig|726.54.peg.519"/>